<dbReference type="Proteomes" id="UP000664859">
    <property type="component" value="Unassembled WGS sequence"/>
</dbReference>
<evidence type="ECO:0000256" key="3">
    <source>
        <dbReference type="PROSITE-ProRule" id="PRU00023"/>
    </source>
</evidence>
<dbReference type="SMART" id="SM00248">
    <property type="entry name" value="ANK"/>
    <property type="match status" value="2"/>
</dbReference>
<dbReference type="Pfam" id="PF12796">
    <property type="entry name" value="Ank_2"/>
    <property type="match status" value="1"/>
</dbReference>
<sequence length="107" mass="11607">WWQCHLQVGSIAVHRLAGRQPYAVVHAPHSAGHTPLHLACRYGHVSVALALLIKGCDIDACDSEGNTPLHKAASNNHAALCKELVRRGADLARANNSRFTALHWAAY</sequence>
<evidence type="ECO:0000256" key="1">
    <source>
        <dbReference type="ARBA" id="ARBA00022737"/>
    </source>
</evidence>
<comment type="caution">
    <text evidence="4">The sequence shown here is derived from an EMBL/GenBank/DDBJ whole genome shotgun (WGS) entry which is preliminary data.</text>
</comment>
<dbReference type="PANTHER" id="PTHR24171">
    <property type="entry name" value="ANKYRIN REPEAT DOMAIN-CONTAINING PROTEIN 39-RELATED"/>
    <property type="match status" value="1"/>
</dbReference>
<evidence type="ECO:0000313" key="4">
    <source>
        <dbReference type="EMBL" id="KAG5176984.1"/>
    </source>
</evidence>
<dbReference type="EMBL" id="JAFCMP010000531">
    <property type="protein sequence ID" value="KAG5176984.1"/>
    <property type="molecule type" value="Genomic_DNA"/>
</dbReference>
<accession>A0A835YKK5</accession>
<proteinExistence type="predicted"/>
<dbReference type="PROSITE" id="PS50088">
    <property type="entry name" value="ANK_REPEAT"/>
    <property type="match status" value="2"/>
</dbReference>
<evidence type="ECO:0000256" key="2">
    <source>
        <dbReference type="ARBA" id="ARBA00023043"/>
    </source>
</evidence>
<gene>
    <name evidence="4" type="ORF">JKP88DRAFT_334234</name>
</gene>
<feature type="repeat" description="ANK" evidence="3">
    <location>
        <begin position="31"/>
        <end position="63"/>
    </location>
</feature>
<feature type="non-terminal residue" evidence="4">
    <location>
        <position position="107"/>
    </location>
</feature>
<feature type="non-terminal residue" evidence="4">
    <location>
        <position position="1"/>
    </location>
</feature>
<name>A0A835YKK5_9STRA</name>
<dbReference type="AlphaFoldDB" id="A0A835YKK5"/>
<protein>
    <submittedName>
        <fullName evidence="4">Ankyrin repeat-containing domain protein</fullName>
    </submittedName>
</protein>
<evidence type="ECO:0000313" key="5">
    <source>
        <dbReference type="Proteomes" id="UP000664859"/>
    </source>
</evidence>
<keyword evidence="2 3" id="KW-0040">ANK repeat</keyword>
<dbReference type="Gene3D" id="1.25.40.20">
    <property type="entry name" value="Ankyrin repeat-containing domain"/>
    <property type="match status" value="2"/>
</dbReference>
<keyword evidence="1" id="KW-0677">Repeat</keyword>
<dbReference type="OrthoDB" id="46760at2759"/>
<feature type="repeat" description="ANK" evidence="3">
    <location>
        <begin position="64"/>
        <end position="96"/>
    </location>
</feature>
<dbReference type="InterPro" id="IPR002110">
    <property type="entry name" value="Ankyrin_rpt"/>
</dbReference>
<organism evidence="4 5">
    <name type="scientific">Tribonema minus</name>
    <dbReference type="NCBI Taxonomy" id="303371"/>
    <lineage>
        <taxon>Eukaryota</taxon>
        <taxon>Sar</taxon>
        <taxon>Stramenopiles</taxon>
        <taxon>Ochrophyta</taxon>
        <taxon>PX clade</taxon>
        <taxon>Xanthophyceae</taxon>
        <taxon>Tribonematales</taxon>
        <taxon>Tribonemataceae</taxon>
        <taxon>Tribonema</taxon>
    </lineage>
</organism>
<dbReference type="SUPFAM" id="SSF48403">
    <property type="entry name" value="Ankyrin repeat"/>
    <property type="match status" value="1"/>
</dbReference>
<dbReference type="PROSITE" id="PS50297">
    <property type="entry name" value="ANK_REP_REGION"/>
    <property type="match status" value="2"/>
</dbReference>
<dbReference type="PANTHER" id="PTHR24171:SF9">
    <property type="entry name" value="ANKYRIN REPEAT DOMAIN-CONTAINING PROTEIN 39"/>
    <property type="match status" value="1"/>
</dbReference>
<dbReference type="PRINTS" id="PR01415">
    <property type="entry name" value="ANKYRIN"/>
</dbReference>
<reference evidence="4" key="1">
    <citation type="submission" date="2021-02" db="EMBL/GenBank/DDBJ databases">
        <title>First Annotated Genome of the Yellow-green Alga Tribonema minus.</title>
        <authorList>
            <person name="Mahan K.M."/>
        </authorList>
    </citation>
    <scope>NUCLEOTIDE SEQUENCE</scope>
    <source>
        <strain evidence="4">UTEX B ZZ1240</strain>
    </source>
</reference>
<keyword evidence="5" id="KW-1185">Reference proteome</keyword>
<dbReference type="InterPro" id="IPR036770">
    <property type="entry name" value="Ankyrin_rpt-contain_sf"/>
</dbReference>